<organism evidence="2 3">
    <name type="scientific">Oceaniferula flava</name>
    <dbReference type="NCBI Taxonomy" id="2800421"/>
    <lineage>
        <taxon>Bacteria</taxon>
        <taxon>Pseudomonadati</taxon>
        <taxon>Verrucomicrobiota</taxon>
        <taxon>Verrucomicrobiia</taxon>
        <taxon>Verrucomicrobiales</taxon>
        <taxon>Verrucomicrobiaceae</taxon>
        <taxon>Oceaniferula</taxon>
    </lineage>
</organism>
<sequence>MSSNYAPGLCSYGFLIPYENEAIGGLLQSAWDRAEDFDGATGETRRLKSDYVSLWMNFNDGSVSTILEVGNIPGMVATVDQLLEKKEALITVVDIHDTSPEVRACPFRIQCPQTWLGSLPPTDEQLPVSLTLTAQDAQFFINEEALAADAQLADYGSHFFCPSQLEDDLPTQANAFVIGKILLAIHTENDLTEGKFWALRVRTFAGEIWVALPDDAVHGDPHGQFIVAQGVLSGTFPDCLPEPNTATEEEGGLDTALLEERVRELTGAYFQSPEANSYFYEIHPDPIALKVSKGIGLVNKSFREAAKSMPVKRVLDSPEIRNRYQQAATAAELVMAPVVIANNQILEGSSGGPALVVIGFGEDSALFTTLKDAQEILTKAHLEGPENAQEQELATLIEDEEYHFGRRRPLPAWLVGNIEAYAVDLWIPKQSIELETLMMEIVFCLAERGPNGLTFAVPAVAINQAMDEQNNAREASSTPPPLPPGTGSTPPPLPPPLPPQ</sequence>
<dbReference type="EMBL" id="JAENIG010000004">
    <property type="protein sequence ID" value="MBK1854739.1"/>
    <property type="molecule type" value="Genomic_DNA"/>
</dbReference>
<evidence type="ECO:0000256" key="1">
    <source>
        <dbReference type="SAM" id="MobiDB-lite"/>
    </source>
</evidence>
<evidence type="ECO:0000313" key="2">
    <source>
        <dbReference type="EMBL" id="MBK1854739.1"/>
    </source>
</evidence>
<reference evidence="2" key="1">
    <citation type="submission" date="2021-01" db="EMBL/GenBank/DDBJ databases">
        <title>Modified the classification status of verrucomicrobia.</title>
        <authorList>
            <person name="Feng X."/>
        </authorList>
    </citation>
    <scope>NUCLEOTIDE SEQUENCE</scope>
    <source>
        <strain evidence="2">5K15</strain>
    </source>
</reference>
<dbReference type="RefSeq" id="WP_309489350.1">
    <property type="nucleotide sequence ID" value="NZ_JAENIG010000004.1"/>
</dbReference>
<keyword evidence="3" id="KW-1185">Reference proteome</keyword>
<protein>
    <submittedName>
        <fullName evidence="2">Uncharacterized protein</fullName>
    </submittedName>
</protein>
<comment type="caution">
    <text evidence="2">The sequence shown here is derived from an EMBL/GenBank/DDBJ whole genome shotgun (WGS) entry which is preliminary data.</text>
</comment>
<accession>A0AAE2SD82</accession>
<feature type="region of interest" description="Disordered" evidence="1">
    <location>
        <begin position="467"/>
        <end position="500"/>
    </location>
</feature>
<feature type="compositionally biased region" description="Pro residues" evidence="1">
    <location>
        <begin position="478"/>
        <end position="500"/>
    </location>
</feature>
<name>A0AAE2SD82_9BACT</name>
<gene>
    <name evidence="2" type="ORF">JIN83_07195</name>
</gene>
<proteinExistence type="predicted"/>
<dbReference type="Proteomes" id="UP000634206">
    <property type="component" value="Unassembled WGS sequence"/>
</dbReference>
<dbReference type="AlphaFoldDB" id="A0AAE2SD82"/>
<evidence type="ECO:0000313" key="3">
    <source>
        <dbReference type="Proteomes" id="UP000634206"/>
    </source>
</evidence>